<evidence type="ECO:0000313" key="2">
    <source>
        <dbReference type="Proteomes" id="UP000747399"/>
    </source>
</evidence>
<dbReference type="Proteomes" id="UP000747399">
    <property type="component" value="Unassembled WGS sequence"/>
</dbReference>
<sequence length="150" mass="16775">MALRRVMWELRWNQASRGGLLTGWLMRVVVVGQKGRVCDEGGNLDDMMERGAGGDGAVSNGELEREFGRFLRYGLALGDGDVALDTQERRRSRAQLACMAAREVFFMKQHWAEQNVAAFKVATELSYCMHDSKYLMMGLCFGRAAKSQTG</sequence>
<accession>A0A8J4AZL0</accession>
<proteinExistence type="predicted"/>
<comment type="caution">
    <text evidence="1">The sequence shown here is derived from an EMBL/GenBank/DDBJ whole genome shotgun (WGS) entry which is preliminary data.</text>
</comment>
<protein>
    <submittedName>
        <fullName evidence="1">Uncharacterized protein</fullName>
    </submittedName>
</protein>
<keyword evidence="2" id="KW-1185">Reference proteome</keyword>
<dbReference type="EMBL" id="BNCO01000009">
    <property type="protein sequence ID" value="GIL50539.1"/>
    <property type="molecule type" value="Genomic_DNA"/>
</dbReference>
<gene>
    <name evidence="1" type="ORF">Vafri_6707</name>
</gene>
<name>A0A8J4AZL0_9CHLO</name>
<organism evidence="1 2">
    <name type="scientific">Volvox africanus</name>
    <dbReference type="NCBI Taxonomy" id="51714"/>
    <lineage>
        <taxon>Eukaryota</taxon>
        <taxon>Viridiplantae</taxon>
        <taxon>Chlorophyta</taxon>
        <taxon>core chlorophytes</taxon>
        <taxon>Chlorophyceae</taxon>
        <taxon>CS clade</taxon>
        <taxon>Chlamydomonadales</taxon>
        <taxon>Volvocaceae</taxon>
        <taxon>Volvox</taxon>
    </lineage>
</organism>
<reference evidence="1" key="1">
    <citation type="journal article" date="2021" name="Proc. Natl. Acad. Sci. U.S.A.">
        <title>Three genomes in the algal genus Volvox reveal the fate of a haploid sex-determining region after a transition to homothallism.</title>
        <authorList>
            <person name="Yamamoto K."/>
            <person name="Hamaji T."/>
            <person name="Kawai-Toyooka H."/>
            <person name="Matsuzaki R."/>
            <person name="Takahashi F."/>
            <person name="Nishimura Y."/>
            <person name="Kawachi M."/>
            <person name="Noguchi H."/>
            <person name="Minakuchi Y."/>
            <person name="Umen J.G."/>
            <person name="Toyoda A."/>
            <person name="Nozaki H."/>
        </authorList>
    </citation>
    <scope>NUCLEOTIDE SEQUENCE</scope>
    <source>
        <strain evidence="1">NIES-3780</strain>
    </source>
</reference>
<evidence type="ECO:0000313" key="1">
    <source>
        <dbReference type="EMBL" id="GIL50539.1"/>
    </source>
</evidence>
<dbReference type="AlphaFoldDB" id="A0A8J4AZL0"/>